<dbReference type="SUPFAM" id="SSF144232">
    <property type="entry name" value="HIT/MYND zinc finger-like"/>
    <property type="match status" value="1"/>
</dbReference>
<dbReference type="GO" id="GO:0008270">
    <property type="term" value="F:zinc ion binding"/>
    <property type="evidence" value="ECO:0007669"/>
    <property type="project" value="UniProtKB-KW"/>
</dbReference>
<evidence type="ECO:0000313" key="6">
    <source>
        <dbReference type="EMBL" id="GAQ85886.1"/>
    </source>
</evidence>
<evidence type="ECO:0000256" key="1">
    <source>
        <dbReference type="ARBA" id="ARBA00022723"/>
    </source>
</evidence>
<feature type="domain" description="MYND-type" evidence="5">
    <location>
        <begin position="529"/>
        <end position="572"/>
    </location>
</feature>
<evidence type="ECO:0000259" key="5">
    <source>
        <dbReference type="PROSITE" id="PS50865"/>
    </source>
</evidence>
<dbReference type="PANTHER" id="PTHR33099">
    <property type="entry name" value="FE2OG DIOXYGENASE DOMAIN-CONTAINING PROTEIN"/>
    <property type="match status" value="1"/>
</dbReference>
<dbReference type="OMA" id="MERSSWP"/>
<dbReference type="AlphaFoldDB" id="A0A1Y1IB10"/>
<keyword evidence="7" id="KW-1185">Reference proteome</keyword>
<dbReference type="Proteomes" id="UP000054558">
    <property type="component" value="Unassembled WGS sequence"/>
</dbReference>
<name>A0A1Y1IB10_KLENI</name>
<evidence type="ECO:0000256" key="2">
    <source>
        <dbReference type="ARBA" id="ARBA00022771"/>
    </source>
</evidence>
<dbReference type="EMBL" id="DF237208">
    <property type="protein sequence ID" value="GAQ85886.1"/>
    <property type="molecule type" value="Genomic_DNA"/>
</dbReference>
<keyword evidence="2 4" id="KW-0863">Zinc-finger</keyword>
<evidence type="ECO:0000256" key="3">
    <source>
        <dbReference type="ARBA" id="ARBA00022833"/>
    </source>
</evidence>
<dbReference type="Gene3D" id="6.10.140.2220">
    <property type="match status" value="1"/>
</dbReference>
<keyword evidence="1" id="KW-0479">Metal-binding</keyword>
<organism evidence="6 7">
    <name type="scientific">Klebsormidium nitens</name>
    <name type="common">Green alga</name>
    <name type="synonym">Ulothrix nitens</name>
    <dbReference type="NCBI Taxonomy" id="105231"/>
    <lineage>
        <taxon>Eukaryota</taxon>
        <taxon>Viridiplantae</taxon>
        <taxon>Streptophyta</taxon>
        <taxon>Klebsormidiophyceae</taxon>
        <taxon>Klebsormidiales</taxon>
        <taxon>Klebsormidiaceae</taxon>
        <taxon>Klebsormidium</taxon>
    </lineage>
</organism>
<protein>
    <recommendedName>
        <fullName evidence="5">MYND-type domain-containing protein</fullName>
    </recommendedName>
</protein>
<accession>A0A1Y1IB10</accession>
<gene>
    <name evidence="6" type="ORF">KFL_002590140</name>
</gene>
<keyword evidence="3" id="KW-0862">Zinc</keyword>
<dbReference type="PANTHER" id="PTHR33099:SF7">
    <property type="entry name" value="MYND-TYPE DOMAIN-CONTAINING PROTEIN"/>
    <property type="match status" value="1"/>
</dbReference>
<evidence type="ECO:0000313" key="7">
    <source>
        <dbReference type="Proteomes" id="UP000054558"/>
    </source>
</evidence>
<dbReference type="OrthoDB" id="542426at2759"/>
<dbReference type="Pfam" id="PF01753">
    <property type="entry name" value="zf-MYND"/>
    <property type="match status" value="1"/>
</dbReference>
<dbReference type="InterPro" id="IPR002893">
    <property type="entry name" value="Znf_MYND"/>
</dbReference>
<reference evidence="6 7" key="1">
    <citation type="journal article" date="2014" name="Nat. Commun.">
        <title>Klebsormidium flaccidum genome reveals primary factors for plant terrestrial adaptation.</title>
        <authorList>
            <person name="Hori K."/>
            <person name="Maruyama F."/>
            <person name="Fujisawa T."/>
            <person name="Togashi T."/>
            <person name="Yamamoto N."/>
            <person name="Seo M."/>
            <person name="Sato S."/>
            <person name="Yamada T."/>
            <person name="Mori H."/>
            <person name="Tajima N."/>
            <person name="Moriyama T."/>
            <person name="Ikeuchi M."/>
            <person name="Watanabe M."/>
            <person name="Wada H."/>
            <person name="Kobayashi K."/>
            <person name="Saito M."/>
            <person name="Masuda T."/>
            <person name="Sasaki-Sekimoto Y."/>
            <person name="Mashiguchi K."/>
            <person name="Awai K."/>
            <person name="Shimojima M."/>
            <person name="Masuda S."/>
            <person name="Iwai M."/>
            <person name="Nobusawa T."/>
            <person name="Narise T."/>
            <person name="Kondo S."/>
            <person name="Saito H."/>
            <person name="Sato R."/>
            <person name="Murakawa M."/>
            <person name="Ihara Y."/>
            <person name="Oshima-Yamada Y."/>
            <person name="Ohtaka K."/>
            <person name="Satoh M."/>
            <person name="Sonobe K."/>
            <person name="Ishii M."/>
            <person name="Ohtani R."/>
            <person name="Kanamori-Sato M."/>
            <person name="Honoki R."/>
            <person name="Miyazaki D."/>
            <person name="Mochizuki H."/>
            <person name="Umetsu J."/>
            <person name="Higashi K."/>
            <person name="Shibata D."/>
            <person name="Kamiya Y."/>
            <person name="Sato N."/>
            <person name="Nakamura Y."/>
            <person name="Tabata S."/>
            <person name="Ida S."/>
            <person name="Kurokawa K."/>
            <person name="Ohta H."/>
        </authorList>
    </citation>
    <scope>NUCLEOTIDE SEQUENCE [LARGE SCALE GENOMIC DNA]</scope>
    <source>
        <strain evidence="6 7">NIES-2285</strain>
    </source>
</reference>
<sequence>MAIATDNYRESMYSALTEYRPGSFCIGGVLNELKEFIAPELVVEGLGPVELPLASAQAETLASLCSWPLPNAINDNITGPCLQLSHDKFRLTDNGWDECLRFLVNNEVVQGFGILDNIIVVPQLDRLLLLQPGESVPPHREIDKEVWGIHLGTLVISLPSSHSGGELLARHAGQQKRFPFVQEAPSRVHYAAHYADCEQEFLPVQKGYQLVLLYNISYQGVRETLKPPDNSMSVAKIREAIMAWSLDANGPQKMVVPLEGCFIMGNQLTFDTIRGSDRAMVEALMQSAQTSEGPLFHAYLATLAQREIALIDEEDDDVILERSGMLKDLLAPKGQTAPCRNMSFREDEILLEMLDDPEFFDERILVEATEDQGETVERWGSKAAIVVWPLTKRWDIALAENADKALQGSILFLLFLAKKQSCGMGNKDRDAATLMETVQGVRDALEAACTSDCHLSSGQATTVLNAVTEHGRLTDMEELRCALKAVQQADFQRLSSAQLSRMAKIVEEDAKSLRLMEERPGNPDIVPVCTFCKSTAEKKQVEKLRRCGGCLIPFYCGVKCQKAHRKLHKPYCKAVAG</sequence>
<evidence type="ECO:0000256" key="4">
    <source>
        <dbReference type="PROSITE-ProRule" id="PRU00134"/>
    </source>
</evidence>
<dbReference type="PROSITE" id="PS01360">
    <property type="entry name" value="ZF_MYND_1"/>
    <property type="match status" value="1"/>
</dbReference>
<proteinExistence type="predicted"/>
<dbReference type="PROSITE" id="PS50865">
    <property type="entry name" value="ZF_MYND_2"/>
    <property type="match status" value="1"/>
</dbReference>